<dbReference type="SUPFAM" id="SSF53067">
    <property type="entry name" value="Actin-like ATPase domain"/>
    <property type="match status" value="1"/>
</dbReference>
<dbReference type="Pfam" id="PF00480">
    <property type="entry name" value="ROK"/>
    <property type="match status" value="1"/>
</dbReference>
<dbReference type="Proteomes" id="UP001153199">
    <property type="component" value="Unassembled WGS sequence"/>
</dbReference>
<name>A0A9Q8Y3N5_9LACT</name>
<dbReference type="EMBL" id="JAMWFV010000030">
    <property type="protein sequence ID" value="MDG6146185.1"/>
    <property type="molecule type" value="Genomic_DNA"/>
</dbReference>
<dbReference type="EMBL" id="CP086395">
    <property type="protein sequence ID" value="USJ21468.1"/>
    <property type="molecule type" value="Genomic_DNA"/>
</dbReference>
<keyword evidence="6" id="KW-1185">Reference proteome</keyword>
<dbReference type="InterPro" id="IPR000600">
    <property type="entry name" value="ROK"/>
</dbReference>
<evidence type="ECO:0000313" key="3">
    <source>
        <dbReference type="EMBL" id="MDG6193612.1"/>
    </source>
</evidence>
<evidence type="ECO:0000313" key="5">
    <source>
        <dbReference type="Proteomes" id="UP001056730"/>
    </source>
</evidence>
<dbReference type="RefSeq" id="WP_213496442.1">
    <property type="nucleotide sequence ID" value="NZ_BOVP01000004.1"/>
</dbReference>
<reference evidence="2" key="2">
    <citation type="submission" date="2022-06" db="EMBL/GenBank/DDBJ databases">
        <title>Lactococcus from bovine mastitis in China.</title>
        <authorList>
            <person name="Lin Y."/>
            <person name="Han B."/>
        </authorList>
    </citation>
    <scope>NUCLEOTIDE SEQUENCE</scope>
    <source>
        <strain evidence="3">Hebei-B-39</strain>
        <strain evidence="2">Ningxia-I-26</strain>
    </source>
</reference>
<proteinExistence type="inferred from homology"/>
<evidence type="ECO:0000313" key="6">
    <source>
        <dbReference type="Proteomes" id="UP001153199"/>
    </source>
</evidence>
<dbReference type="PANTHER" id="PTHR18964:SF170">
    <property type="entry name" value="SUGAR KINASE"/>
    <property type="match status" value="1"/>
</dbReference>
<sequence>MILGIDIGGTHIKVGFVENEKVTTKDKLPTAKNLEEFCQQIKKIINDYIKINSFTKIAFSVPGSVDESGTVFYGGAVSYLNGINLKTLIADNEGMENFEVVVENDAKAATLGEMSFGSLRGIKNGAAIILGTGVGTGICINEQLYKGSHNQAGEVSFWIRERAVHGADSFVGMGLSAVKLISSLANQLQVENDGPLVFSALKSSKDKEAAQLFSSYCEGVAILCFNLQLILDLEKIVIGGGISQQPLLIEKVEEAYQKLFTTAPIIKKTLQPIVVEAAKFKADANLIGAARKGI</sequence>
<dbReference type="AlphaFoldDB" id="A0A9Q8Y3N5"/>
<accession>A0A9Q8Y3N5</accession>
<dbReference type="InterPro" id="IPR043129">
    <property type="entry name" value="ATPase_NBD"/>
</dbReference>
<dbReference type="Proteomes" id="UP001153203">
    <property type="component" value="Unassembled WGS sequence"/>
</dbReference>
<reference evidence="4" key="1">
    <citation type="journal article" date="2022" name="Front. Microbiol.">
        <title>Feed Insects as a Reservoir of Granadaene-Producing Lactococci.</title>
        <authorList>
            <person name="Neuzil-Bunesova V."/>
            <person name="Ramirez Garcia A."/>
            <person name="Modrackova N."/>
            <person name="Makovska M."/>
            <person name="Sabolova M."/>
            <person name="Sproer C."/>
            <person name="Bunk B."/>
            <person name="Blom J."/>
            <person name="Schwab C."/>
        </authorList>
    </citation>
    <scope>NUCLEOTIDE SEQUENCE</scope>
    <source>
        <strain evidence="4">I4/6O</strain>
    </source>
</reference>
<dbReference type="EMBL" id="JAMWGI010000003">
    <property type="protein sequence ID" value="MDG6193612.1"/>
    <property type="molecule type" value="Genomic_DNA"/>
</dbReference>
<evidence type="ECO:0000313" key="2">
    <source>
        <dbReference type="EMBL" id="MDG6146185.1"/>
    </source>
</evidence>
<evidence type="ECO:0000313" key="4">
    <source>
        <dbReference type="EMBL" id="USJ21468.1"/>
    </source>
</evidence>
<evidence type="ECO:0000256" key="1">
    <source>
        <dbReference type="ARBA" id="ARBA00006479"/>
    </source>
</evidence>
<gene>
    <name evidence="4" type="ORF">LMK00_05580</name>
    <name evidence="3" type="ORF">NF708_06310</name>
    <name evidence="2" type="ORF">NF717_11085</name>
</gene>
<protein>
    <submittedName>
        <fullName evidence="4">ROK family protein</fullName>
    </submittedName>
</protein>
<dbReference type="CDD" id="cd24152">
    <property type="entry name" value="ASKHA_NBD_ROK-like"/>
    <property type="match status" value="1"/>
</dbReference>
<organism evidence="4 5">
    <name type="scientific">Lactococcus formosensis</name>
    <dbReference type="NCBI Taxonomy" id="1281486"/>
    <lineage>
        <taxon>Bacteria</taxon>
        <taxon>Bacillati</taxon>
        <taxon>Bacillota</taxon>
        <taxon>Bacilli</taxon>
        <taxon>Lactobacillales</taxon>
        <taxon>Streptococcaceae</taxon>
        <taxon>Lactococcus</taxon>
    </lineage>
</organism>
<comment type="similarity">
    <text evidence="1">Belongs to the ROK (NagC/XylR) family.</text>
</comment>
<dbReference type="PANTHER" id="PTHR18964">
    <property type="entry name" value="ROK (REPRESSOR, ORF, KINASE) FAMILY"/>
    <property type="match status" value="1"/>
</dbReference>
<dbReference type="Proteomes" id="UP001056730">
    <property type="component" value="Chromosome"/>
</dbReference>
<dbReference type="Gene3D" id="3.30.420.40">
    <property type="match status" value="2"/>
</dbReference>
<dbReference type="KEGG" id="lfo:LMK00_05580"/>